<evidence type="ECO:0000313" key="3">
    <source>
        <dbReference type="Proteomes" id="UP001216390"/>
    </source>
</evidence>
<dbReference type="KEGG" id="ima:PO878_02855"/>
<dbReference type="SUPFAM" id="SSF89957">
    <property type="entry name" value="MTH1187/YkoF-like"/>
    <property type="match status" value="1"/>
</dbReference>
<dbReference type="Proteomes" id="UP001216390">
    <property type="component" value="Chromosome"/>
</dbReference>
<name>A0AAE9YH35_9ACTN</name>
<dbReference type="InterPro" id="IPR029756">
    <property type="entry name" value="MTH1187/YkoF-like"/>
</dbReference>
<dbReference type="Pfam" id="PF01910">
    <property type="entry name" value="Thiamine_BP"/>
    <property type="match status" value="1"/>
</dbReference>
<evidence type="ECO:0000313" key="2">
    <source>
        <dbReference type="EMBL" id="WCO67661.1"/>
    </source>
</evidence>
<evidence type="ECO:0000259" key="1">
    <source>
        <dbReference type="Pfam" id="PF01910"/>
    </source>
</evidence>
<protein>
    <submittedName>
        <fullName evidence="2">Thiamine-binding protein</fullName>
    </submittedName>
</protein>
<keyword evidence="3" id="KW-1185">Reference proteome</keyword>
<dbReference type="RefSeq" id="WP_272737182.1">
    <property type="nucleotide sequence ID" value="NZ_CP116942.1"/>
</dbReference>
<feature type="domain" description="Thiamine-binding protein" evidence="1">
    <location>
        <begin position="6"/>
        <end position="74"/>
    </location>
</feature>
<dbReference type="Gene3D" id="3.30.70.930">
    <property type="match status" value="1"/>
</dbReference>
<gene>
    <name evidence="2" type="ORF">PO878_02855</name>
</gene>
<dbReference type="AlphaFoldDB" id="A0AAE9YH35"/>
<proteinExistence type="predicted"/>
<sequence>MALVLEFTVEPFTEGAPGPHVQAALEAARGHDLEVEFGPFGTVVSGDDDAVLAAADRVQRAAVAAGATQVSIRLTRT</sequence>
<dbReference type="EMBL" id="CP116942">
    <property type="protein sequence ID" value="WCO67661.1"/>
    <property type="molecule type" value="Genomic_DNA"/>
</dbReference>
<accession>A0AAE9YH35</accession>
<organism evidence="2 3">
    <name type="scientific">Iamia majanohamensis</name>
    <dbReference type="NCBI Taxonomy" id="467976"/>
    <lineage>
        <taxon>Bacteria</taxon>
        <taxon>Bacillati</taxon>
        <taxon>Actinomycetota</taxon>
        <taxon>Acidimicrobiia</taxon>
        <taxon>Acidimicrobiales</taxon>
        <taxon>Iamiaceae</taxon>
        <taxon>Iamia</taxon>
    </lineage>
</organism>
<reference evidence="2" key="1">
    <citation type="submission" date="2023-01" db="EMBL/GenBank/DDBJ databases">
        <title>The diversity of Class Acidimicrobiia in South China Sea sediment environments and the proposal of Iamia marina sp. nov., a novel species of the genus Iamia.</title>
        <authorList>
            <person name="He Y."/>
            <person name="Tian X."/>
        </authorList>
    </citation>
    <scope>NUCLEOTIDE SEQUENCE</scope>
    <source>
        <strain evidence="2">DSM 19957</strain>
    </source>
</reference>
<dbReference type="InterPro" id="IPR002767">
    <property type="entry name" value="Thiamine_BP"/>
</dbReference>